<gene>
    <name evidence="2" type="ORF">GBAR_LOCUS25825</name>
</gene>
<comment type="caution">
    <text evidence="2">The sequence shown here is derived from an EMBL/GenBank/DDBJ whole genome shotgun (WGS) entry which is preliminary data.</text>
</comment>
<evidence type="ECO:0000313" key="2">
    <source>
        <dbReference type="EMBL" id="CAI8046712.1"/>
    </source>
</evidence>
<feature type="signal peptide" evidence="1">
    <location>
        <begin position="1"/>
        <end position="19"/>
    </location>
</feature>
<evidence type="ECO:0000313" key="3">
    <source>
        <dbReference type="Proteomes" id="UP001174909"/>
    </source>
</evidence>
<proteinExistence type="predicted"/>
<dbReference type="EMBL" id="CASHTH010003583">
    <property type="protein sequence ID" value="CAI8046712.1"/>
    <property type="molecule type" value="Genomic_DNA"/>
</dbReference>
<protein>
    <submittedName>
        <fullName evidence="2">Uncharacterized protein</fullName>
    </submittedName>
</protein>
<name>A0AA35TEY2_GEOBA</name>
<feature type="chain" id="PRO_5041403991" evidence="1">
    <location>
        <begin position="20"/>
        <end position="299"/>
    </location>
</feature>
<organism evidence="2 3">
    <name type="scientific">Geodia barretti</name>
    <name type="common">Barrett's horny sponge</name>
    <dbReference type="NCBI Taxonomy" id="519541"/>
    <lineage>
        <taxon>Eukaryota</taxon>
        <taxon>Metazoa</taxon>
        <taxon>Porifera</taxon>
        <taxon>Demospongiae</taxon>
        <taxon>Heteroscleromorpha</taxon>
        <taxon>Tetractinellida</taxon>
        <taxon>Astrophorina</taxon>
        <taxon>Geodiidae</taxon>
        <taxon>Geodia</taxon>
    </lineage>
</organism>
<dbReference type="AlphaFoldDB" id="A0AA35TEY2"/>
<evidence type="ECO:0000256" key="1">
    <source>
        <dbReference type="SAM" id="SignalP"/>
    </source>
</evidence>
<dbReference type="Proteomes" id="UP001174909">
    <property type="component" value="Unassembled WGS sequence"/>
</dbReference>
<sequence>MKLLLIICLGLLAFISVPALCLPERHSSLKYPYFYRERNVLPGHTAEEFGRGQFGRVTQRQNSLRAEAARTASDLAKTQARVLAQGSGVALLLPGHDYHLWVGCTCTVCKLEHCPGHSFADVDQFECPENSFQLYRALGPGNIRTGDFVGLYYPNGGTWLAMINGVGQQSTCPGAPTDQDGFSSYSKWNECSDSAFRIYAKGKSSDQTIESGNLISLYYPKNVGKGYVEYLTAGLTTSTCMKDESASLLPPTSAAYDLCQSSTAFSYHLRNRGEPLWIELKRNGISHTVVRIIASNRTC</sequence>
<keyword evidence="3" id="KW-1185">Reference proteome</keyword>
<accession>A0AA35TEY2</accession>
<keyword evidence="1" id="KW-0732">Signal</keyword>
<reference evidence="2" key="1">
    <citation type="submission" date="2023-03" db="EMBL/GenBank/DDBJ databases">
        <authorList>
            <person name="Steffen K."/>
            <person name="Cardenas P."/>
        </authorList>
    </citation>
    <scope>NUCLEOTIDE SEQUENCE</scope>
</reference>